<accession>A0ABQ9E4Q9</accession>
<evidence type="ECO:0000313" key="2">
    <source>
        <dbReference type="Proteomes" id="UP001217089"/>
    </source>
</evidence>
<dbReference type="EMBL" id="JARBDR010000921">
    <property type="protein sequence ID" value="KAJ8299234.1"/>
    <property type="molecule type" value="Genomic_DNA"/>
</dbReference>
<proteinExistence type="predicted"/>
<comment type="caution">
    <text evidence="1">The sequence shown here is derived from an EMBL/GenBank/DDBJ whole genome shotgun (WGS) entry which is preliminary data.</text>
</comment>
<name>A0ABQ9E4Q9_TEGGR</name>
<keyword evidence="2" id="KW-1185">Reference proteome</keyword>
<evidence type="ECO:0000313" key="1">
    <source>
        <dbReference type="EMBL" id="KAJ8299234.1"/>
    </source>
</evidence>
<sequence length="124" mass="14124">MGLFSHYNDRFQNLIQLHSMRTQLFILTLYVIQCSLVLSPPDLSPTSLIAKIYVCPVFLLYNSPVKMPNSAIAIRHMFSGTKVHKFVKLHSIVPPCFFLCQGEILPFPKTTCYTFMFTSSCINA</sequence>
<gene>
    <name evidence="1" type="ORF">KUTeg_023294</name>
</gene>
<reference evidence="1 2" key="1">
    <citation type="submission" date="2022-12" db="EMBL/GenBank/DDBJ databases">
        <title>Chromosome-level genome of Tegillarca granosa.</title>
        <authorList>
            <person name="Kim J."/>
        </authorList>
    </citation>
    <scope>NUCLEOTIDE SEQUENCE [LARGE SCALE GENOMIC DNA]</scope>
    <source>
        <strain evidence="1">Teg-2019</strain>
        <tissue evidence="1">Adductor muscle</tissue>
    </source>
</reference>
<organism evidence="1 2">
    <name type="scientific">Tegillarca granosa</name>
    <name type="common">Malaysian cockle</name>
    <name type="synonym">Anadara granosa</name>
    <dbReference type="NCBI Taxonomy" id="220873"/>
    <lineage>
        <taxon>Eukaryota</taxon>
        <taxon>Metazoa</taxon>
        <taxon>Spiralia</taxon>
        <taxon>Lophotrochozoa</taxon>
        <taxon>Mollusca</taxon>
        <taxon>Bivalvia</taxon>
        <taxon>Autobranchia</taxon>
        <taxon>Pteriomorphia</taxon>
        <taxon>Arcoida</taxon>
        <taxon>Arcoidea</taxon>
        <taxon>Arcidae</taxon>
        <taxon>Tegillarca</taxon>
    </lineage>
</organism>
<protein>
    <submittedName>
        <fullName evidence="1">Uncharacterized protein</fullName>
    </submittedName>
</protein>
<dbReference type="Proteomes" id="UP001217089">
    <property type="component" value="Unassembled WGS sequence"/>
</dbReference>